<name>A0AA86SYN2_9FABA</name>
<gene>
    <name evidence="1" type="ORF">AYBTSS11_LOCUS11421</name>
</gene>
<reference evidence="1" key="1">
    <citation type="submission" date="2023-10" db="EMBL/GenBank/DDBJ databases">
        <authorList>
            <person name="Domelevo Entfellner J.-B."/>
        </authorList>
    </citation>
    <scope>NUCLEOTIDE SEQUENCE</scope>
</reference>
<dbReference type="AlphaFoldDB" id="A0AA86SYN2"/>
<proteinExistence type="predicted"/>
<dbReference type="Proteomes" id="UP001189624">
    <property type="component" value="Chromosome 3"/>
</dbReference>
<dbReference type="Gramene" id="rna-AYBTSS11_LOCUS11421">
    <property type="protein sequence ID" value="CAJ1943564.1"/>
    <property type="gene ID" value="gene-AYBTSS11_LOCUS11421"/>
</dbReference>
<accession>A0AA86SYN2</accession>
<sequence>MNKVVAKRLGSILTKLLKLNRFESVANRIDSRAEPYIYKPNRKEFSSTNLSRLAAAVIMELQADFIDAR</sequence>
<evidence type="ECO:0000313" key="1">
    <source>
        <dbReference type="EMBL" id="CAJ1943564.1"/>
    </source>
</evidence>
<dbReference type="EMBL" id="OY731400">
    <property type="protein sequence ID" value="CAJ1943564.1"/>
    <property type="molecule type" value="Genomic_DNA"/>
</dbReference>
<evidence type="ECO:0000313" key="2">
    <source>
        <dbReference type="Proteomes" id="UP001189624"/>
    </source>
</evidence>
<keyword evidence="2" id="KW-1185">Reference proteome</keyword>
<protein>
    <submittedName>
        <fullName evidence="1">Uncharacterized protein</fullName>
    </submittedName>
</protein>
<organism evidence="1 2">
    <name type="scientific">Sphenostylis stenocarpa</name>
    <dbReference type="NCBI Taxonomy" id="92480"/>
    <lineage>
        <taxon>Eukaryota</taxon>
        <taxon>Viridiplantae</taxon>
        <taxon>Streptophyta</taxon>
        <taxon>Embryophyta</taxon>
        <taxon>Tracheophyta</taxon>
        <taxon>Spermatophyta</taxon>
        <taxon>Magnoliopsida</taxon>
        <taxon>eudicotyledons</taxon>
        <taxon>Gunneridae</taxon>
        <taxon>Pentapetalae</taxon>
        <taxon>rosids</taxon>
        <taxon>fabids</taxon>
        <taxon>Fabales</taxon>
        <taxon>Fabaceae</taxon>
        <taxon>Papilionoideae</taxon>
        <taxon>50 kb inversion clade</taxon>
        <taxon>NPAAA clade</taxon>
        <taxon>indigoferoid/millettioid clade</taxon>
        <taxon>Phaseoleae</taxon>
        <taxon>Sphenostylis</taxon>
    </lineage>
</organism>